<dbReference type="InterPro" id="IPR002932">
    <property type="entry name" value="Glu_synthdom"/>
</dbReference>
<dbReference type="RefSeq" id="WP_389359869.1">
    <property type="nucleotide sequence ID" value="NZ_JBIACK010000003.1"/>
</dbReference>
<dbReference type="InterPro" id="IPR017932">
    <property type="entry name" value="GATase_2_dom"/>
</dbReference>
<name>A0ABW6K8T4_9BACI</name>
<dbReference type="Pfam" id="PF01493">
    <property type="entry name" value="GXGXG"/>
    <property type="match status" value="1"/>
</dbReference>
<keyword evidence="6" id="KW-0288">FMN</keyword>
<comment type="caution">
    <text evidence="16">The sequence shown here is derived from an EMBL/GenBank/DDBJ whole genome shotgun (WGS) entry which is preliminary data.</text>
</comment>
<dbReference type="Pfam" id="PF04898">
    <property type="entry name" value="Glu_syn_central"/>
    <property type="match status" value="1"/>
</dbReference>
<proteinExistence type="inferred from homology"/>
<evidence type="ECO:0000256" key="1">
    <source>
        <dbReference type="ARBA" id="ARBA00001917"/>
    </source>
</evidence>
<evidence type="ECO:0000256" key="8">
    <source>
        <dbReference type="ARBA" id="ARBA00022962"/>
    </source>
</evidence>
<dbReference type="InterPro" id="IPR029055">
    <property type="entry name" value="Ntn_hydrolases_N"/>
</dbReference>
<dbReference type="InterPro" id="IPR036485">
    <property type="entry name" value="Glu_synth_asu_C_sf"/>
</dbReference>
<keyword evidence="9" id="KW-0560">Oxidoreductase</keyword>
<accession>A0ABW6K8T4</accession>
<evidence type="ECO:0000256" key="12">
    <source>
        <dbReference type="ARBA" id="ARBA00023164"/>
    </source>
</evidence>
<keyword evidence="10" id="KW-0408">Iron</keyword>
<comment type="cofactor">
    <cofactor evidence="2">
        <name>[3Fe-4S] cluster</name>
        <dbReference type="ChEBI" id="CHEBI:21137"/>
    </cofactor>
</comment>
<dbReference type="Gene3D" id="2.160.20.60">
    <property type="entry name" value="Glutamate synthase, alpha subunit, C-terminal domain"/>
    <property type="match status" value="1"/>
</dbReference>
<organism evidence="16 17">
    <name type="scientific">Cytobacillus spartinae</name>
    <dbReference type="NCBI Taxonomy" id="3299023"/>
    <lineage>
        <taxon>Bacteria</taxon>
        <taxon>Bacillati</taxon>
        <taxon>Bacillota</taxon>
        <taxon>Bacilli</taxon>
        <taxon>Bacillales</taxon>
        <taxon>Bacillaceae</taxon>
        <taxon>Cytobacillus</taxon>
    </lineage>
</organism>
<dbReference type="InterPro" id="IPR002489">
    <property type="entry name" value="Glu_synth_asu_C"/>
</dbReference>
<evidence type="ECO:0000256" key="2">
    <source>
        <dbReference type="ARBA" id="ARBA00001927"/>
    </source>
</evidence>
<evidence type="ECO:0000256" key="10">
    <source>
        <dbReference type="ARBA" id="ARBA00023004"/>
    </source>
</evidence>
<sequence length="1490" mass="163423">MRQQQWSPSQFKDFYRQEHDACGIVSCMEKKKTPTRENIFNCIDALVTMNHRAGFINGEGDGVGIHVDIPKALWKEKLSNVGADSNAVDQEGFVVGHVFISRKENSEAIKTSLINKLQDYKFDVIFQSSEVTDSSALGPIAIQENPIFLQFACLSDLTGQELSSKLFEMIVEFEKNENVHVASLSQYHAVYKVMGAGDILPKYYHDLANPLVASTMTLGHNRYSTNTLSSFFRVQPFSVLGHNGEINTIAKLRDEAKMIGVPLVKDGSDSQDLSRTIETLICREGYTLFEAMDLIFPPIINEIKSYPEHLQDLYTYMREAWGHFAQGPAGIISRFGDEAVFSVDALGLRPLWMLETESSYLFSSEPGIIPSSEYVNDPKPFAPGEKVGLKWDGDTLKVYEHDVFQEAVYEKFVNRTSFQDSRERLVIPQFEKTVTMKHPSKIHNGQYKAFGWERDHVQLVEQMAEKGVEPIRSLGHDAPLAAINPERKNIADFIKESVAVVTNPAIDRDRETEHFSTRTIIGERPSLFNKQPVGTVVELTTPLLMEGAVGYECSNTIQQPSYDQLTNLFQKQKLVTYISTTFSKDEEIRDALVRIQDEAVTAVKDGKTLIVLDDNKAHHDDQLWLDPHLVTSAVDQALVKAELRRNCSILLRSASIRSLHDIIVAFGLGADLISPYFMFMTVLDESTKPLLNLYSALTKGLEKVISTIGIHELRGYGRLFSAIGLNEEVSEVLNIVNFFGSPELAFNFESMKEDSILRAADYQNDKERVGKTFHLFPRIWKAIGEVASTGDYNAYKEKISEQEENNPTTIRHLTSLKQVSNPVSPSDVSISVGEHDLPFVIASMSFGSQNEIAFRAYAEGADRLNMVSLNGEGGEIKDMLGKYPRTRGQQVASGRFGVNAELLNSSNLLEIKIGQGAKPGEGGHLPGSKVTEKIAEARNATIGSDLISPSNNHDIYSIEDLAQMIHELKTANDKAKVAVKVPVVPNIGTIAVGIAKAGADIITLSGFDGGTGAARIHALQYVGLPVEIGVKAAHNALLEAGIRDHVEIWADGGIKSALDVMKVMLLGANRVGFGTLSMIAIGCTTCRGCHLDTCHVGIATQIDSEAQAKEHGLRRFVPRQYDLAVQGIMNLFTAFGNELKSLTASLGVKNLQDIVGRSDLLEQVKGNNQLDLTYLLKTLEIGQFRQQEVSSSAAAAQLQIAVGAEYLDSSVEELHESREYHSVTSEQRVLGSRVSCHRVRGRLDGSYKSLPPVQLKYKKGSIPGNGLGAYNSDGIDIEVNGGAQDGTGKTSFGGKILIFKSEGKNGQFYNGSVGKGFGYGAQQGLLVAQGNADARAGIRLSGADMIIGGQLKQPIPEKEHGNVGSKANIKGFAFEYMTNGRGLVLGDPGPWICAGMTGGVVYLRHQPEMGLTKEALQRRIAKGAKVSISSLSEKGKSDILELLGTYVQLLKEQGQTDEANNLSLLLEEPEQHFVQVVPVKEQADPSVSTE</sequence>
<dbReference type="CDD" id="cd02808">
    <property type="entry name" value="GltS_FMN"/>
    <property type="match status" value="1"/>
</dbReference>
<keyword evidence="5" id="KW-0285">Flavoprotein</keyword>
<comment type="pathway">
    <text evidence="14">Amino-acid biosynthesis.</text>
</comment>
<dbReference type="EMBL" id="JBIACK010000003">
    <property type="protein sequence ID" value="MFE8700556.1"/>
    <property type="molecule type" value="Genomic_DNA"/>
</dbReference>
<keyword evidence="17" id="KW-1185">Reference proteome</keyword>
<dbReference type="Proteomes" id="UP001601059">
    <property type="component" value="Unassembled WGS sequence"/>
</dbReference>
<dbReference type="InterPro" id="IPR013785">
    <property type="entry name" value="Aldolase_TIM"/>
</dbReference>
<dbReference type="CDD" id="cd00504">
    <property type="entry name" value="GXGXG"/>
    <property type="match status" value="1"/>
</dbReference>
<evidence type="ECO:0000256" key="4">
    <source>
        <dbReference type="ARBA" id="ARBA00022605"/>
    </source>
</evidence>
<dbReference type="Pfam" id="PF01645">
    <property type="entry name" value="Glu_synthase"/>
    <property type="match status" value="1"/>
</dbReference>
<dbReference type="SUPFAM" id="SSF51395">
    <property type="entry name" value="FMN-linked oxidoreductases"/>
    <property type="match status" value="1"/>
</dbReference>
<protein>
    <submittedName>
        <fullName evidence="16">Glutamate synthase-related protein</fullName>
    </submittedName>
</protein>
<dbReference type="Gene3D" id="3.60.20.10">
    <property type="entry name" value="Glutamine Phosphoribosylpyrophosphate, subunit 1, domain 1"/>
    <property type="match status" value="1"/>
</dbReference>
<evidence type="ECO:0000256" key="7">
    <source>
        <dbReference type="ARBA" id="ARBA00022723"/>
    </source>
</evidence>
<dbReference type="SUPFAM" id="SSF69336">
    <property type="entry name" value="Alpha subunit of glutamate synthase, C-terminal domain"/>
    <property type="match status" value="1"/>
</dbReference>
<evidence type="ECO:0000256" key="9">
    <source>
        <dbReference type="ARBA" id="ARBA00023002"/>
    </source>
</evidence>
<reference evidence="16 17" key="1">
    <citation type="submission" date="2024-08" db="EMBL/GenBank/DDBJ databases">
        <title>Two novel Cytobacillus novel species.</title>
        <authorList>
            <person name="Liu G."/>
        </authorList>
    </citation>
    <scope>NUCLEOTIDE SEQUENCE [LARGE SCALE GENOMIC DNA]</scope>
    <source>
        <strain evidence="16 17">FJAT-54145</strain>
    </source>
</reference>
<evidence type="ECO:0000313" key="16">
    <source>
        <dbReference type="EMBL" id="MFE8700556.1"/>
    </source>
</evidence>
<evidence type="ECO:0000259" key="15">
    <source>
        <dbReference type="PROSITE" id="PS51278"/>
    </source>
</evidence>
<evidence type="ECO:0000256" key="14">
    <source>
        <dbReference type="ARBA" id="ARBA00029440"/>
    </source>
</evidence>
<feature type="domain" description="Glutamine amidotransferase type-2" evidence="15">
    <location>
        <begin position="22"/>
        <end position="392"/>
    </location>
</feature>
<comment type="cofactor">
    <cofactor evidence="1">
        <name>FMN</name>
        <dbReference type="ChEBI" id="CHEBI:58210"/>
    </cofactor>
</comment>
<evidence type="ECO:0000256" key="13">
    <source>
        <dbReference type="ARBA" id="ARBA00023291"/>
    </source>
</evidence>
<keyword evidence="13" id="KW-0003">3Fe-4S</keyword>
<keyword evidence="7" id="KW-0479">Metal-binding</keyword>
<dbReference type="PANTHER" id="PTHR11938:SF133">
    <property type="entry name" value="GLUTAMATE SYNTHASE (NADH)"/>
    <property type="match status" value="1"/>
</dbReference>
<dbReference type="PANTHER" id="PTHR11938">
    <property type="entry name" value="FAD NADPH DEHYDROGENASE/OXIDOREDUCTASE"/>
    <property type="match status" value="1"/>
</dbReference>
<keyword evidence="12" id="KW-0314">Glutamate biosynthesis</keyword>
<keyword evidence="4" id="KW-0028">Amino-acid biosynthesis</keyword>
<dbReference type="Gene3D" id="3.20.20.70">
    <property type="entry name" value="Aldolase class I"/>
    <property type="match status" value="2"/>
</dbReference>
<evidence type="ECO:0000256" key="11">
    <source>
        <dbReference type="ARBA" id="ARBA00023014"/>
    </source>
</evidence>
<comment type="similarity">
    <text evidence="3">Belongs to the glutamate synthase family.</text>
</comment>
<gene>
    <name evidence="16" type="ORF">ACFYKX_08030</name>
</gene>
<dbReference type="PROSITE" id="PS51278">
    <property type="entry name" value="GATASE_TYPE_2"/>
    <property type="match status" value="1"/>
</dbReference>
<evidence type="ECO:0000256" key="3">
    <source>
        <dbReference type="ARBA" id="ARBA00009716"/>
    </source>
</evidence>
<evidence type="ECO:0000256" key="5">
    <source>
        <dbReference type="ARBA" id="ARBA00022630"/>
    </source>
</evidence>
<dbReference type="SUPFAM" id="SSF56235">
    <property type="entry name" value="N-terminal nucleophile aminohydrolases (Ntn hydrolases)"/>
    <property type="match status" value="1"/>
</dbReference>
<keyword evidence="11" id="KW-0411">Iron-sulfur</keyword>
<keyword evidence="8" id="KW-0315">Glutamine amidotransferase</keyword>
<evidence type="ECO:0000256" key="6">
    <source>
        <dbReference type="ARBA" id="ARBA00022643"/>
    </source>
</evidence>
<dbReference type="Pfam" id="PF00310">
    <property type="entry name" value="GATase_2"/>
    <property type="match status" value="1"/>
</dbReference>
<evidence type="ECO:0000313" key="17">
    <source>
        <dbReference type="Proteomes" id="UP001601059"/>
    </source>
</evidence>
<dbReference type="InterPro" id="IPR050711">
    <property type="entry name" value="ET-N_metabolism_enzyme"/>
</dbReference>
<dbReference type="InterPro" id="IPR006982">
    <property type="entry name" value="Glu_synth_centr_N"/>
</dbReference>